<keyword evidence="4 9" id="KW-0238">DNA-binding</keyword>
<dbReference type="OrthoDB" id="427368at2759"/>
<evidence type="ECO:0000313" key="13">
    <source>
        <dbReference type="Proteomes" id="UP000694559"/>
    </source>
</evidence>
<evidence type="ECO:0000256" key="4">
    <source>
        <dbReference type="ARBA" id="ARBA00023125"/>
    </source>
</evidence>
<dbReference type="FunFam" id="1.10.30.10:FF:000028">
    <property type="entry name" value="WD repeat and HMG-box DNA-binding protein 1"/>
    <property type="match status" value="1"/>
</dbReference>
<organism evidence="12 13">
    <name type="scientific">Naja naja</name>
    <name type="common">Indian cobra</name>
    <dbReference type="NCBI Taxonomy" id="35670"/>
    <lineage>
        <taxon>Eukaryota</taxon>
        <taxon>Metazoa</taxon>
        <taxon>Chordata</taxon>
        <taxon>Craniata</taxon>
        <taxon>Vertebrata</taxon>
        <taxon>Euteleostomi</taxon>
        <taxon>Lepidosauria</taxon>
        <taxon>Squamata</taxon>
        <taxon>Bifurcata</taxon>
        <taxon>Unidentata</taxon>
        <taxon>Episquamata</taxon>
        <taxon>Toxicofera</taxon>
        <taxon>Serpentes</taxon>
        <taxon>Colubroidea</taxon>
        <taxon>Elapidae</taxon>
        <taxon>Elapinae</taxon>
        <taxon>Naja</taxon>
    </lineage>
</organism>
<dbReference type="InterPro" id="IPR009071">
    <property type="entry name" value="HMG_box_dom"/>
</dbReference>
<dbReference type="OMA" id="KCPVIKP"/>
<dbReference type="GO" id="GO:0006261">
    <property type="term" value="P:DNA-templated DNA replication"/>
    <property type="evidence" value="ECO:0007669"/>
    <property type="project" value="InterPro"/>
</dbReference>
<feature type="region of interest" description="Disordered" evidence="10">
    <location>
        <begin position="1"/>
        <end position="73"/>
    </location>
</feature>
<name>A0A8C6VL77_NAJNA</name>
<feature type="compositionally biased region" description="Low complexity" evidence="10">
    <location>
        <begin position="7"/>
        <end position="17"/>
    </location>
</feature>
<dbReference type="GO" id="GO:0003677">
    <property type="term" value="F:DNA binding"/>
    <property type="evidence" value="ECO:0007669"/>
    <property type="project" value="UniProtKB-UniRule"/>
</dbReference>
<reference evidence="12" key="1">
    <citation type="submission" date="2025-08" db="UniProtKB">
        <authorList>
            <consortium name="Ensembl"/>
        </authorList>
    </citation>
    <scope>IDENTIFICATION</scope>
</reference>
<feature type="DNA-binding region" description="HMG box" evidence="9">
    <location>
        <begin position="67"/>
        <end position="135"/>
    </location>
</feature>
<feature type="region of interest" description="Disordered" evidence="10">
    <location>
        <begin position="113"/>
        <end position="165"/>
    </location>
</feature>
<protein>
    <recommendedName>
        <fullName evidence="7">WD repeat and HMG-box DNA-binding protein 1</fullName>
    </recommendedName>
    <alternativeName>
        <fullName evidence="8">Acidic nucleoplasmic DNA-binding protein 1</fullName>
    </alternativeName>
</protein>
<reference evidence="12" key="2">
    <citation type="submission" date="2025-09" db="UniProtKB">
        <authorList>
            <consortium name="Ensembl"/>
        </authorList>
    </citation>
    <scope>IDENTIFICATION</scope>
</reference>
<dbReference type="InterPro" id="IPR036910">
    <property type="entry name" value="HMG_box_dom_sf"/>
</dbReference>
<dbReference type="AlphaFoldDB" id="A0A8C6VL77"/>
<dbReference type="SUPFAM" id="SSF47095">
    <property type="entry name" value="HMG-box"/>
    <property type="match status" value="1"/>
</dbReference>
<keyword evidence="3" id="KW-0677">Repeat</keyword>
<dbReference type="GO" id="GO:0005654">
    <property type="term" value="C:nucleoplasm"/>
    <property type="evidence" value="ECO:0007669"/>
    <property type="project" value="UniProtKB-SubCell"/>
</dbReference>
<comment type="function">
    <text evidence="6">Core replisome component that acts as a replication initiation factor. Binds directly to the CMG complex and functions as a hub to recruit additional proteins to the replication fork.</text>
</comment>
<evidence type="ECO:0000256" key="5">
    <source>
        <dbReference type="ARBA" id="ARBA00023242"/>
    </source>
</evidence>
<evidence type="ECO:0000313" key="12">
    <source>
        <dbReference type="Ensembl" id="ENSNNAP00000008197.1"/>
    </source>
</evidence>
<evidence type="ECO:0000259" key="11">
    <source>
        <dbReference type="PROSITE" id="PS50118"/>
    </source>
</evidence>
<dbReference type="Pfam" id="PF24815">
    <property type="entry name" value="HMG_WDHD1"/>
    <property type="match status" value="1"/>
</dbReference>
<dbReference type="Gene3D" id="1.10.30.10">
    <property type="entry name" value="High mobility group box domain"/>
    <property type="match status" value="1"/>
</dbReference>
<feature type="domain" description="HMG box" evidence="11">
    <location>
        <begin position="67"/>
        <end position="135"/>
    </location>
</feature>
<accession>A0A8C6VL77</accession>
<keyword evidence="5 9" id="KW-0539">Nucleus</keyword>
<feature type="compositionally biased region" description="Acidic residues" evidence="10">
    <location>
        <begin position="146"/>
        <end position="156"/>
    </location>
</feature>
<comment type="subcellular location">
    <subcellularLocation>
        <location evidence="1">Nucleus</location>
        <location evidence="1">Nucleoplasm</location>
    </subcellularLocation>
</comment>
<proteinExistence type="predicted"/>
<dbReference type="SMART" id="SM00398">
    <property type="entry name" value="HMG"/>
    <property type="match status" value="1"/>
</dbReference>
<dbReference type="Proteomes" id="UP000694559">
    <property type="component" value="Unplaced"/>
</dbReference>
<dbReference type="CDD" id="cd21993">
    <property type="entry name" value="HMG-box_WDHD1"/>
    <property type="match status" value="1"/>
</dbReference>
<evidence type="ECO:0000256" key="6">
    <source>
        <dbReference type="ARBA" id="ARBA00056293"/>
    </source>
</evidence>
<dbReference type="Ensembl" id="ENSNNAT00000008591.1">
    <property type="protein sequence ID" value="ENSNNAP00000008197.1"/>
    <property type="gene ID" value="ENSNNAG00000005499.1"/>
</dbReference>
<evidence type="ECO:0000256" key="7">
    <source>
        <dbReference type="ARBA" id="ARBA00069769"/>
    </source>
</evidence>
<evidence type="ECO:0000256" key="1">
    <source>
        <dbReference type="ARBA" id="ARBA00004642"/>
    </source>
</evidence>
<keyword evidence="13" id="KW-1185">Reference proteome</keyword>
<evidence type="ECO:0000256" key="2">
    <source>
        <dbReference type="ARBA" id="ARBA00022574"/>
    </source>
</evidence>
<evidence type="ECO:0000256" key="10">
    <source>
        <dbReference type="SAM" id="MobiDB-lite"/>
    </source>
</evidence>
<feature type="compositionally biased region" description="Basic and acidic residues" evidence="10">
    <location>
        <begin position="113"/>
        <end position="145"/>
    </location>
</feature>
<dbReference type="InterPro" id="IPR055339">
    <property type="entry name" value="HMG-box_WDHD1"/>
</dbReference>
<evidence type="ECO:0000256" key="9">
    <source>
        <dbReference type="PROSITE-ProRule" id="PRU00267"/>
    </source>
</evidence>
<dbReference type="GeneTree" id="ENSGT00390000002030"/>
<dbReference type="PROSITE" id="PS50118">
    <property type="entry name" value="HMG_BOX_2"/>
    <property type="match status" value="1"/>
</dbReference>
<feature type="compositionally biased region" description="Basic and acidic residues" evidence="10">
    <location>
        <begin position="38"/>
        <end position="52"/>
    </location>
</feature>
<evidence type="ECO:0000256" key="8">
    <source>
        <dbReference type="ARBA" id="ARBA00080131"/>
    </source>
</evidence>
<sequence>MNGQGVPNKKSPIIKPLIPKPKSKQPAATAFFQPRALTTEKKAREDKEDKNDTIPSELQTVTEDKDNKRPKTGFQMWLEENRSSILSDNPNFEETEIIKEGMVRYRGLSAEERMVWTEKAKGRDTSDPSEGKKRKRPEDVNNKEEEGQEQNSEEDVGSAKKSKGFNQSTFAKLSTFAYKRS</sequence>
<keyword evidence="2" id="KW-0853">WD repeat</keyword>
<evidence type="ECO:0000256" key="3">
    <source>
        <dbReference type="ARBA" id="ARBA00022737"/>
    </source>
</evidence>